<gene>
    <name evidence="7" type="ORF">DVS81_06845</name>
</gene>
<protein>
    <submittedName>
        <fullName evidence="7">Fic family protein</fullName>
    </submittedName>
</protein>
<dbReference type="GO" id="GO:0005524">
    <property type="term" value="F:ATP binding"/>
    <property type="evidence" value="ECO:0007669"/>
    <property type="project" value="UniProtKB-KW"/>
</dbReference>
<dbReference type="PROSITE" id="PS00659">
    <property type="entry name" value="GLYCOSYL_HYDROL_F5"/>
    <property type="match status" value="1"/>
</dbReference>
<keyword evidence="1" id="KW-0378">Hydrolase</keyword>
<evidence type="ECO:0000313" key="8">
    <source>
        <dbReference type="Proteomes" id="UP000253831"/>
    </source>
</evidence>
<feature type="binding site" evidence="5">
    <location>
        <begin position="258"/>
        <end position="259"/>
    </location>
    <ligand>
        <name>ATP</name>
        <dbReference type="ChEBI" id="CHEBI:30616"/>
    </ligand>
</feature>
<dbReference type="GO" id="GO:0005975">
    <property type="term" value="P:carbohydrate metabolic process"/>
    <property type="evidence" value="ECO:0007669"/>
    <property type="project" value="InterPro"/>
</dbReference>
<evidence type="ECO:0000259" key="6">
    <source>
        <dbReference type="PROSITE" id="PS51459"/>
    </source>
</evidence>
<evidence type="ECO:0000256" key="3">
    <source>
        <dbReference type="PIRSR" id="PIRSR038925-1"/>
    </source>
</evidence>
<keyword evidence="3" id="KW-0067">ATP-binding</keyword>
<dbReference type="SUPFAM" id="SSF140931">
    <property type="entry name" value="Fic-like"/>
    <property type="match status" value="1"/>
</dbReference>
<dbReference type="EMBL" id="QPGA01000009">
    <property type="protein sequence ID" value="RDE51215.1"/>
    <property type="molecule type" value="Genomic_DNA"/>
</dbReference>
<dbReference type="PANTHER" id="PTHR13504:SF38">
    <property type="entry name" value="FIDO DOMAIN-CONTAINING PROTEIN"/>
    <property type="match status" value="1"/>
</dbReference>
<dbReference type="InterPro" id="IPR026287">
    <property type="entry name" value="SoFic-like"/>
</dbReference>
<organism evidence="7 8">
    <name type="scientific">Candidatus Accumulibacter meliphilus</name>
    <dbReference type="NCBI Taxonomy" id="2211374"/>
    <lineage>
        <taxon>Bacteria</taxon>
        <taxon>Pseudomonadati</taxon>
        <taxon>Pseudomonadota</taxon>
        <taxon>Betaproteobacteria</taxon>
        <taxon>Candidatus Accumulibacter</taxon>
    </lineage>
</organism>
<evidence type="ECO:0000256" key="4">
    <source>
        <dbReference type="PIRSR" id="PIRSR640198-1"/>
    </source>
</evidence>
<comment type="caution">
    <text evidence="7">The sequence shown here is derived from an EMBL/GenBank/DDBJ whole genome shotgun (WGS) entry which is preliminary data.</text>
</comment>
<accession>A0A369XP91</accession>
<proteinExistence type="predicted"/>
<dbReference type="AlphaFoldDB" id="A0A369XP91"/>
<reference evidence="7 8" key="1">
    <citation type="submission" date="2018-05" db="EMBL/GenBank/DDBJ databases">
        <title>Integrated omic analyses show evidence that a Ca. Accumulibacter phosphatis strain performs denitrification under micro-aerobic conditions.</title>
        <authorList>
            <person name="Camejo P.Y."/>
            <person name="Katherine M.D."/>
            <person name="Daniel N.R."/>
        </authorList>
    </citation>
    <scope>NUCLEOTIDE SEQUENCE [LARGE SCALE GENOMIC DNA]</scope>
    <source>
        <strain evidence="7">UW-LDO-IC</strain>
    </source>
</reference>
<name>A0A369XP91_9PROT</name>
<dbReference type="Proteomes" id="UP000253831">
    <property type="component" value="Unassembled WGS sequence"/>
</dbReference>
<keyword evidence="2" id="KW-0326">Glycosidase</keyword>
<dbReference type="InterPro" id="IPR018087">
    <property type="entry name" value="Glyco_hydro_5_CS"/>
</dbReference>
<dbReference type="PANTHER" id="PTHR13504">
    <property type="entry name" value="FIDO DOMAIN-CONTAINING PROTEIN DDB_G0283145"/>
    <property type="match status" value="1"/>
</dbReference>
<feature type="binding site" evidence="3">
    <location>
        <begin position="221"/>
        <end position="227"/>
    </location>
    <ligand>
        <name>ATP</name>
        <dbReference type="ChEBI" id="CHEBI:30616"/>
    </ligand>
</feature>
<dbReference type="GO" id="GO:0004553">
    <property type="term" value="F:hydrolase activity, hydrolyzing O-glycosyl compounds"/>
    <property type="evidence" value="ECO:0007669"/>
    <property type="project" value="InterPro"/>
</dbReference>
<evidence type="ECO:0000313" key="7">
    <source>
        <dbReference type="EMBL" id="RDE51215.1"/>
    </source>
</evidence>
<feature type="domain" description="Fido" evidence="6">
    <location>
        <begin position="130"/>
        <end position="280"/>
    </location>
</feature>
<evidence type="ECO:0000256" key="2">
    <source>
        <dbReference type="ARBA" id="ARBA00023295"/>
    </source>
</evidence>
<dbReference type="Gene3D" id="1.10.3290.10">
    <property type="entry name" value="Fido-like domain"/>
    <property type="match status" value="1"/>
</dbReference>
<dbReference type="PROSITE" id="PS51459">
    <property type="entry name" value="FIDO"/>
    <property type="match status" value="1"/>
</dbReference>
<feature type="binding site" evidence="3">
    <location>
        <position position="82"/>
    </location>
    <ligand>
        <name>ATP</name>
        <dbReference type="ChEBI" id="CHEBI:30616"/>
    </ligand>
</feature>
<dbReference type="PIRSF" id="PIRSF038925">
    <property type="entry name" value="AMP-prot_trans"/>
    <property type="match status" value="1"/>
</dbReference>
<feature type="binding site" evidence="3">
    <location>
        <position position="258"/>
    </location>
    <ligand>
        <name>ATP</name>
        <dbReference type="ChEBI" id="CHEBI:30616"/>
    </ligand>
</feature>
<dbReference type="Pfam" id="PF13784">
    <property type="entry name" value="Fic_N"/>
    <property type="match status" value="1"/>
</dbReference>
<dbReference type="Pfam" id="PF02661">
    <property type="entry name" value="Fic"/>
    <property type="match status" value="1"/>
</dbReference>
<evidence type="ECO:0000256" key="5">
    <source>
        <dbReference type="PIRSR" id="PIRSR640198-2"/>
    </source>
</evidence>
<evidence type="ECO:0000256" key="1">
    <source>
        <dbReference type="ARBA" id="ARBA00022801"/>
    </source>
</evidence>
<keyword evidence="3" id="KW-0547">Nucleotide-binding</keyword>
<dbReference type="InterPro" id="IPR040198">
    <property type="entry name" value="Fido_containing"/>
</dbReference>
<dbReference type="InterPro" id="IPR025758">
    <property type="entry name" value="Fic/DOC_N"/>
</dbReference>
<dbReference type="InterPro" id="IPR003812">
    <property type="entry name" value="Fido"/>
</dbReference>
<feature type="active site" evidence="4">
    <location>
        <position position="216"/>
    </location>
</feature>
<dbReference type="InterPro" id="IPR036597">
    <property type="entry name" value="Fido-like_dom_sf"/>
</dbReference>
<feature type="binding site" evidence="3">
    <location>
        <position position="216"/>
    </location>
    <ligand>
        <name>ATP</name>
        <dbReference type="ChEBI" id="CHEBI:30616"/>
    </ligand>
</feature>
<feature type="binding site" evidence="5">
    <location>
        <begin position="220"/>
        <end position="227"/>
    </location>
    <ligand>
        <name>ATP</name>
        <dbReference type="ChEBI" id="CHEBI:30616"/>
    </ligand>
</feature>
<sequence>MHRPPPGQYVTVSTADEPYQSFVPAALPPQPPLAWTPALRRRFDDALVALGRLDAITALLPNAALLLYSFVRKEAVLSSQIEGTQSSLADLLLFEIDEQPGVPLDDAHEVSRYVAALERGLALLRGGLPLCGRLLCEVHAVLLDHPRGRGKAPGEFRSSAVWIGGTRPGNAAFVPPPAGELPACLAAFERFLNDQPEATSPLLKAALAHVQFETIHPFLDGNGRIGRLLIVLQLVADGVLREPLLYPSLFFKTHRSLYYELLNEVRLRGDWERWLDFFAEGVQASATQAVVTAHALLALVNADRDRIATLGRAAASALAVHQALQRQPLSTAAALVRTAGLTAATVNKSLAHLSALGIVTELTQRQRGRVFSYRRYVELLNAELPPAAA</sequence>